<feature type="compositionally biased region" description="Basic and acidic residues" evidence="1">
    <location>
        <begin position="298"/>
        <end position="331"/>
    </location>
</feature>
<accession>A0A6C0LQY8</accession>
<proteinExistence type="predicted"/>
<evidence type="ECO:0000256" key="1">
    <source>
        <dbReference type="SAM" id="MobiDB-lite"/>
    </source>
</evidence>
<dbReference type="InterPro" id="IPR043872">
    <property type="entry name" value="DUF5832"/>
</dbReference>
<sequence length="393" mass="46290">MNKKYNIRQKLIDDSPHGFVNWVTISFLTPQNLDHCKYIGVRGFKVHNGYNTEELAGLDAKKIKMAKKEHDVFLSEIGKIYAWDDASKADIVEYDDSKLNDLEKTRKENIDKIKLMSEQFKNEYNTINANVVDERKEDTIRRLRQKMYDKGVITKQEYEMLQEEKTVKEVQNEAVIREKINVNVEEMAKIDYLDENEEVALKYGCMTIFSPKHIGGLKTFCFKVRGVYQTTKELKNRLNKLKKLYPDDRIYTFEIGKWCVYSDDDNMESESMLKRLNYGMKCHLDNLIKEKEEFDKRKEDLKSKAEQEAKLKEAENRKERRDERKKAKEIGKNNPIQNPNISSLEKLKEPIVTALNREDEISIKEIINYIDDPETHNKFKIDISDTIVSTVEI</sequence>
<dbReference type="EMBL" id="MN740556">
    <property type="protein sequence ID" value="QHU33159.1"/>
    <property type="molecule type" value="Genomic_DNA"/>
</dbReference>
<evidence type="ECO:0000313" key="2">
    <source>
        <dbReference type="EMBL" id="QHU33159.1"/>
    </source>
</evidence>
<organism evidence="2">
    <name type="scientific">viral metagenome</name>
    <dbReference type="NCBI Taxonomy" id="1070528"/>
    <lineage>
        <taxon>unclassified sequences</taxon>
        <taxon>metagenomes</taxon>
        <taxon>organismal metagenomes</taxon>
    </lineage>
</organism>
<protein>
    <submittedName>
        <fullName evidence="2">Uncharacterized protein</fullName>
    </submittedName>
</protein>
<reference evidence="2" key="1">
    <citation type="journal article" date="2020" name="Nature">
        <title>Giant virus diversity and host interactions through global metagenomics.</title>
        <authorList>
            <person name="Schulz F."/>
            <person name="Roux S."/>
            <person name="Paez-Espino D."/>
            <person name="Jungbluth S."/>
            <person name="Walsh D.A."/>
            <person name="Denef V.J."/>
            <person name="McMahon K.D."/>
            <person name="Konstantinidis K.T."/>
            <person name="Eloe-Fadrosh E.A."/>
            <person name="Kyrpides N.C."/>
            <person name="Woyke T."/>
        </authorList>
    </citation>
    <scope>NUCLEOTIDE SEQUENCE</scope>
    <source>
        <strain evidence="2">GVMAG-S-1014582-52</strain>
    </source>
</reference>
<name>A0A6C0LQY8_9ZZZZ</name>
<feature type="region of interest" description="Disordered" evidence="1">
    <location>
        <begin position="298"/>
        <end position="340"/>
    </location>
</feature>
<dbReference type="Pfam" id="PF19150">
    <property type="entry name" value="DUF5832"/>
    <property type="match status" value="2"/>
</dbReference>
<dbReference type="AlphaFoldDB" id="A0A6C0LQY8"/>